<dbReference type="Proteomes" id="UP001551482">
    <property type="component" value="Unassembled WGS sequence"/>
</dbReference>
<gene>
    <name evidence="3" type="ORF">AB0C36_15120</name>
</gene>
<evidence type="ECO:0000313" key="4">
    <source>
        <dbReference type="Proteomes" id="UP001551482"/>
    </source>
</evidence>
<accession>A0ABV3DGE6</accession>
<feature type="compositionally biased region" description="Acidic residues" evidence="1">
    <location>
        <begin position="146"/>
        <end position="156"/>
    </location>
</feature>
<reference evidence="3 4" key="1">
    <citation type="submission" date="2024-06" db="EMBL/GenBank/DDBJ databases">
        <title>The Natural Products Discovery Center: Release of the First 8490 Sequenced Strains for Exploring Actinobacteria Biosynthetic Diversity.</title>
        <authorList>
            <person name="Kalkreuter E."/>
            <person name="Kautsar S.A."/>
            <person name="Yang D."/>
            <person name="Bader C.D."/>
            <person name="Teijaro C.N."/>
            <person name="Fluegel L."/>
            <person name="Davis C.M."/>
            <person name="Simpson J.R."/>
            <person name="Lauterbach L."/>
            <person name="Steele A.D."/>
            <person name="Gui C."/>
            <person name="Meng S."/>
            <person name="Li G."/>
            <person name="Viehrig K."/>
            <person name="Ye F."/>
            <person name="Su P."/>
            <person name="Kiefer A.F."/>
            <person name="Nichols A."/>
            <person name="Cepeda A.J."/>
            <person name="Yan W."/>
            <person name="Fan B."/>
            <person name="Jiang Y."/>
            <person name="Adhikari A."/>
            <person name="Zheng C.-J."/>
            <person name="Schuster L."/>
            <person name="Cowan T.M."/>
            <person name="Smanski M.J."/>
            <person name="Chevrette M.G."/>
            <person name="De Carvalho L.P.S."/>
            <person name="Shen B."/>
        </authorList>
    </citation>
    <scope>NUCLEOTIDE SEQUENCE [LARGE SCALE GENOMIC DNA]</scope>
    <source>
        <strain evidence="3 4">NPDC048946</strain>
    </source>
</reference>
<dbReference type="RefSeq" id="WP_358353820.1">
    <property type="nucleotide sequence ID" value="NZ_JBEZFP010000032.1"/>
</dbReference>
<name>A0ABV3DGE6_9ACTN</name>
<comment type="caution">
    <text evidence="3">The sequence shown here is derived from an EMBL/GenBank/DDBJ whole genome shotgun (WGS) entry which is preliminary data.</text>
</comment>
<feature type="region of interest" description="Disordered" evidence="1">
    <location>
        <begin position="132"/>
        <end position="181"/>
    </location>
</feature>
<keyword evidence="4" id="KW-1185">Reference proteome</keyword>
<feature type="compositionally biased region" description="Basic and acidic residues" evidence="1">
    <location>
        <begin position="89"/>
        <end position="103"/>
    </location>
</feature>
<sequence length="181" mass="19386">MSSSGKPPGRRGPDDEPYEDPTLDASESLVTDDLSADPLDVGVEPPDRWSAAERFGTTAEEAERGESLDQLLDEEEPELEPEDIDDIDDRWAEGPEPRSGRLVDEDEGMFADDVGVDSGAASAEEAAVHILHEREPVIDGQLGLEFDADADADPDADPGFGPDPGADADRDTDDRADPDGR</sequence>
<proteinExistence type="predicted"/>
<feature type="compositionally biased region" description="Basic and acidic residues" evidence="1">
    <location>
        <begin position="167"/>
        <end position="181"/>
    </location>
</feature>
<evidence type="ECO:0000256" key="1">
    <source>
        <dbReference type="SAM" id="MobiDB-lite"/>
    </source>
</evidence>
<dbReference type="EMBL" id="JBEZFP010000032">
    <property type="protein sequence ID" value="MEU8134835.1"/>
    <property type="molecule type" value="Genomic_DNA"/>
</dbReference>
<dbReference type="Pfam" id="PF18970">
    <property type="entry name" value="DUF5709"/>
    <property type="match status" value="1"/>
</dbReference>
<dbReference type="InterPro" id="IPR043763">
    <property type="entry name" value="DUF5709"/>
</dbReference>
<evidence type="ECO:0000259" key="2">
    <source>
        <dbReference type="Pfam" id="PF18970"/>
    </source>
</evidence>
<feature type="compositionally biased region" description="Acidic residues" evidence="1">
    <location>
        <begin position="71"/>
        <end position="88"/>
    </location>
</feature>
<feature type="region of interest" description="Disordered" evidence="1">
    <location>
        <begin position="1"/>
        <end position="114"/>
    </location>
</feature>
<protein>
    <submittedName>
        <fullName evidence="3">DUF5709 domain-containing protein</fullName>
    </submittedName>
</protein>
<organism evidence="3 4">
    <name type="scientific">Streptodolium elevatio</name>
    <dbReference type="NCBI Taxonomy" id="3157996"/>
    <lineage>
        <taxon>Bacteria</taxon>
        <taxon>Bacillati</taxon>
        <taxon>Actinomycetota</taxon>
        <taxon>Actinomycetes</taxon>
        <taxon>Kitasatosporales</taxon>
        <taxon>Streptomycetaceae</taxon>
        <taxon>Streptodolium</taxon>
    </lineage>
</organism>
<feature type="domain" description="DUF5709" evidence="2">
    <location>
        <begin position="95"/>
        <end position="133"/>
    </location>
</feature>
<evidence type="ECO:0000313" key="3">
    <source>
        <dbReference type="EMBL" id="MEU8134835.1"/>
    </source>
</evidence>